<keyword evidence="6" id="KW-1185">Reference proteome</keyword>
<dbReference type="OrthoDB" id="9783459at2"/>
<keyword evidence="1" id="KW-0472">Membrane</keyword>
<dbReference type="RefSeq" id="WP_126617381.1">
    <property type="nucleotide sequence ID" value="NZ_CP034562.1"/>
</dbReference>
<feature type="transmembrane region" description="Helical" evidence="1">
    <location>
        <begin position="340"/>
        <end position="360"/>
    </location>
</feature>
<reference evidence="5 6" key="1">
    <citation type="submission" date="2018-12" db="EMBL/GenBank/DDBJ databases">
        <title>Flammeovirga pectinis sp. nov., isolated from the gut of the Korean scallop, Patinopecten yessoensis.</title>
        <authorList>
            <person name="Bae J.-W."/>
            <person name="Jeong Y.-S."/>
            <person name="Kang W."/>
        </authorList>
    </citation>
    <scope>NUCLEOTIDE SEQUENCE [LARGE SCALE GENOMIC DNA]</scope>
    <source>
        <strain evidence="5 6">L12M1</strain>
    </source>
</reference>
<name>A0A3S9P782_9BACT</name>
<dbReference type="AlphaFoldDB" id="A0A3S9P782"/>
<evidence type="ECO:0000256" key="1">
    <source>
        <dbReference type="SAM" id="Phobius"/>
    </source>
</evidence>
<feature type="transmembrane region" description="Helical" evidence="1">
    <location>
        <begin position="218"/>
        <end position="234"/>
    </location>
</feature>
<evidence type="ECO:0000313" key="5">
    <source>
        <dbReference type="EMBL" id="AZQ64060.1"/>
    </source>
</evidence>
<feature type="domain" description="7TM-DISM receptor extracellular" evidence="3">
    <location>
        <begin position="41"/>
        <end position="169"/>
    </location>
</feature>
<dbReference type="Pfam" id="PF12760">
    <property type="entry name" value="Zn_ribbon_IS1595"/>
    <property type="match status" value="1"/>
</dbReference>
<dbReference type="InterPro" id="IPR011623">
    <property type="entry name" value="7TMR_DISM_rcpt_extracell_dom1"/>
</dbReference>
<organism evidence="5 6">
    <name type="scientific">Flammeovirga pectinis</name>
    <dbReference type="NCBI Taxonomy" id="2494373"/>
    <lineage>
        <taxon>Bacteria</taxon>
        <taxon>Pseudomonadati</taxon>
        <taxon>Bacteroidota</taxon>
        <taxon>Cytophagia</taxon>
        <taxon>Cytophagales</taxon>
        <taxon>Flammeovirgaceae</taxon>
        <taxon>Flammeovirga</taxon>
    </lineage>
</organism>
<feature type="domain" description="7TM-DISM receptor extracellular" evidence="2">
    <location>
        <begin position="189"/>
        <end position="388"/>
    </location>
</feature>
<feature type="transmembrane region" description="Helical" evidence="1">
    <location>
        <begin position="190"/>
        <end position="211"/>
    </location>
</feature>
<feature type="transmembrane region" description="Helical" evidence="1">
    <location>
        <begin position="284"/>
        <end position="302"/>
    </location>
</feature>
<dbReference type="Pfam" id="PF07695">
    <property type="entry name" value="7TMR-DISM_7TM"/>
    <property type="match status" value="1"/>
</dbReference>
<sequence length="629" mass="73701">MLFRILLFALVFFSINVNGKTHLLDTVTLNTINIDQIIEKQSIGIFEDNSNSFSLNEILTLHEPFKVYGEDDHFYIIQDTAQTYWVKMIFSGERLYQGHLLLEVLDSHIDYFEAYQQIGDAKINAVARGGYDIEFNKRLYSHKNIVVPLPPITKNSSLTIYLKYKTRFKNIFLYKVKDDKSFIRYANGEYILLGGFYGMLFLLAIYNLMLFVTLKERYPIYLSFFVISSMLVGLSEDNLGFQYIWGDTPYLNYVIKQITPALFMISVVLFSTSFLKIRRDHKNIYIAIWISVFINIGYLLIFGDFNHFLWQAPTYLLPFLLVFGYMLYLIMKKKFKQNYFISGYSTIILGVIFLVLRGYGLYLDSIIYVYAFNIGLIINVFLMTLGLVQSFKLYKDEKDAAQQKIISNLKEREKIIETKVVDRTQEVENQKQIIFKKNEELEVVNKMLTDHRRTIEKMNTKLTIENEQLHDDVSELSNARVLLKEVSFEEFEELFPDDISCYKYLAKIKWNDVFACKKCGSTDYSNGQGHEARRCKKCSYNESATNGTLFHRLHFPIRNAFLLLFIVYANKGNIPSSKLAEMLKMRPNTCWKFYNKIKEAMKVKCDELGSEEELLKKGWEELIFIHQPS</sequence>
<dbReference type="InterPro" id="IPR024442">
    <property type="entry name" value="Transposase_Zn_ribbon"/>
</dbReference>
<protein>
    <recommendedName>
        <fullName evidence="7">Chromosome partitioning protein ParA</fullName>
    </recommendedName>
</protein>
<dbReference type="Pfam" id="PF07696">
    <property type="entry name" value="7TMR-DISMED2"/>
    <property type="match status" value="1"/>
</dbReference>
<feature type="transmembrane region" description="Helical" evidence="1">
    <location>
        <begin position="254"/>
        <end position="272"/>
    </location>
</feature>
<accession>A0A3S9P782</accession>
<gene>
    <name evidence="5" type="ORF">EI427_18045</name>
</gene>
<dbReference type="KEGG" id="fll:EI427_18045"/>
<evidence type="ECO:0000259" key="3">
    <source>
        <dbReference type="Pfam" id="PF07696"/>
    </source>
</evidence>
<feature type="transmembrane region" description="Helical" evidence="1">
    <location>
        <begin position="308"/>
        <end position="328"/>
    </location>
</feature>
<evidence type="ECO:0000259" key="4">
    <source>
        <dbReference type="Pfam" id="PF12760"/>
    </source>
</evidence>
<dbReference type="InterPro" id="IPR011622">
    <property type="entry name" value="7TMR_DISM_rcpt_extracell_dom2"/>
</dbReference>
<dbReference type="Proteomes" id="UP000267268">
    <property type="component" value="Chromosome 1"/>
</dbReference>
<dbReference type="Gene3D" id="2.60.40.2380">
    <property type="match status" value="1"/>
</dbReference>
<feature type="transmembrane region" description="Helical" evidence="1">
    <location>
        <begin position="366"/>
        <end position="388"/>
    </location>
</feature>
<evidence type="ECO:0000313" key="6">
    <source>
        <dbReference type="Proteomes" id="UP000267268"/>
    </source>
</evidence>
<dbReference type="EMBL" id="CP034562">
    <property type="protein sequence ID" value="AZQ64060.1"/>
    <property type="molecule type" value="Genomic_DNA"/>
</dbReference>
<evidence type="ECO:0000259" key="2">
    <source>
        <dbReference type="Pfam" id="PF07695"/>
    </source>
</evidence>
<keyword evidence="1" id="KW-1133">Transmembrane helix</keyword>
<feature type="domain" description="Transposase zinc-ribbon" evidence="4">
    <location>
        <begin position="496"/>
        <end position="540"/>
    </location>
</feature>
<evidence type="ECO:0008006" key="7">
    <source>
        <dbReference type="Google" id="ProtNLM"/>
    </source>
</evidence>
<proteinExistence type="predicted"/>
<keyword evidence="1" id="KW-0812">Transmembrane</keyword>